<evidence type="ECO:0000256" key="3">
    <source>
        <dbReference type="ARBA" id="ARBA00023274"/>
    </source>
</evidence>
<keyword evidence="2" id="KW-0689">Ribosomal protein</keyword>
<dbReference type="Proteomes" id="UP000007797">
    <property type="component" value="Unassembled WGS sequence"/>
</dbReference>
<evidence type="ECO:0000256" key="2">
    <source>
        <dbReference type="ARBA" id="ARBA00022980"/>
    </source>
</evidence>
<dbReference type="OMA" id="ECVKRTY"/>
<sequence length="189" mass="21849">MFNQLCTRFAQRSYRYYSSVSSSSTSTVSTSNITPFYFNSSVALGLNNHRFNNINTLYNIKNHLEEDVIVEEDMYDDLYDDITHGPSPLEIDPLFQSILSPSSPLYNTTNNRLLFNQEDQHILDIDQPSIIINDINNQEENGIECLKRTYQPSGLIRKRRHGFRARLATKNGRRVLQSRLDKGRKRLAA</sequence>
<organism evidence="5 6">
    <name type="scientific">Cavenderia fasciculata</name>
    <name type="common">Slime mold</name>
    <name type="synonym">Dictyostelium fasciculatum</name>
    <dbReference type="NCBI Taxonomy" id="261658"/>
    <lineage>
        <taxon>Eukaryota</taxon>
        <taxon>Amoebozoa</taxon>
        <taxon>Evosea</taxon>
        <taxon>Eumycetozoa</taxon>
        <taxon>Dictyostelia</taxon>
        <taxon>Acytosteliales</taxon>
        <taxon>Cavenderiaceae</taxon>
        <taxon>Cavenderia</taxon>
    </lineage>
</organism>
<dbReference type="AlphaFoldDB" id="F4QDQ3"/>
<comment type="similarity">
    <text evidence="1">Belongs to the bacterial ribosomal protein bL34 family.</text>
</comment>
<dbReference type="NCBIfam" id="TIGR01030">
    <property type="entry name" value="rpmH_bact"/>
    <property type="match status" value="1"/>
</dbReference>
<evidence type="ECO:0000313" key="5">
    <source>
        <dbReference type="EMBL" id="EGG13850.1"/>
    </source>
</evidence>
<dbReference type="GO" id="GO:1990904">
    <property type="term" value="C:ribonucleoprotein complex"/>
    <property type="evidence" value="ECO:0007669"/>
    <property type="project" value="UniProtKB-KW"/>
</dbReference>
<reference evidence="6" key="1">
    <citation type="journal article" date="2011" name="Genome Res.">
        <title>Phylogeny-wide analysis of social amoeba genomes highlights ancient origins for complex intercellular communication.</title>
        <authorList>
            <person name="Heidel A.J."/>
            <person name="Lawal H.M."/>
            <person name="Felder M."/>
            <person name="Schilde C."/>
            <person name="Helps N.R."/>
            <person name="Tunggal B."/>
            <person name="Rivero F."/>
            <person name="John U."/>
            <person name="Schleicher M."/>
            <person name="Eichinger L."/>
            <person name="Platzer M."/>
            <person name="Noegel A.A."/>
            <person name="Schaap P."/>
            <person name="Gloeckner G."/>
        </authorList>
    </citation>
    <scope>NUCLEOTIDE SEQUENCE [LARGE SCALE GENOMIC DNA]</scope>
    <source>
        <strain evidence="6">SH3</strain>
    </source>
</reference>
<dbReference type="EMBL" id="GL883029">
    <property type="protein sequence ID" value="EGG13850.1"/>
    <property type="molecule type" value="Genomic_DNA"/>
</dbReference>
<evidence type="ECO:0000256" key="1">
    <source>
        <dbReference type="ARBA" id="ARBA00010111"/>
    </source>
</evidence>
<dbReference type="KEGG" id="dfa:DFA_11611"/>
<keyword evidence="6" id="KW-1185">Reference proteome</keyword>
<dbReference type="GO" id="GO:0003735">
    <property type="term" value="F:structural constituent of ribosome"/>
    <property type="evidence" value="ECO:0007669"/>
    <property type="project" value="InterPro"/>
</dbReference>
<dbReference type="OrthoDB" id="431691at2759"/>
<dbReference type="PROSITE" id="PS00784">
    <property type="entry name" value="RIBOSOMAL_L34"/>
    <property type="match status" value="1"/>
</dbReference>
<protein>
    <recommendedName>
        <fullName evidence="4">Large ribosomal subunit protein bL34m</fullName>
    </recommendedName>
</protein>
<dbReference type="Gene3D" id="1.10.287.3980">
    <property type="match status" value="1"/>
</dbReference>
<dbReference type="HAMAP" id="MF_00391">
    <property type="entry name" value="Ribosomal_bL34"/>
    <property type="match status" value="1"/>
</dbReference>
<proteinExistence type="inferred from homology"/>
<dbReference type="InterPro" id="IPR020939">
    <property type="entry name" value="Ribosomal_bL34_CS"/>
</dbReference>
<dbReference type="InterPro" id="IPR000271">
    <property type="entry name" value="Ribosomal_bL34"/>
</dbReference>
<dbReference type="FunFam" id="1.10.287.3980:FF:000001">
    <property type="entry name" value="Mitochondrial ribosomal protein L34"/>
    <property type="match status" value="1"/>
</dbReference>
<evidence type="ECO:0000313" key="6">
    <source>
        <dbReference type="Proteomes" id="UP000007797"/>
    </source>
</evidence>
<dbReference type="Pfam" id="PF00468">
    <property type="entry name" value="Ribosomal_L34"/>
    <property type="match status" value="1"/>
</dbReference>
<gene>
    <name evidence="5" type="ORF">DFA_11611</name>
</gene>
<name>F4QDQ3_CACFS</name>
<keyword evidence="3" id="KW-0687">Ribonucleoprotein</keyword>
<dbReference type="GeneID" id="14866098"/>
<dbReference type="RefSeq" id="XP_004350558.1">
    <property type="nucleotide sequence ID" value="XM_004350507.1"/>
</dbReference>
<evidence type="ECO:0000256" key="4">
    <source>
        <dbReference type="ARBA" id="ARBA00035274"/>
    </source>
</evidence>
<accession>F4QDQ3</accession>
<dbReference type="STRING" id="1054147.F4QDQ3"/>
<dbReference type="GO" id="GO:0005840">
    <property type="term" value="C:ribosome"/>
    <property type="evidence" value="ECO:0007669"/>
    <property type="project" value="UniProtKB-KW"/>
</dbReference>
<dbReference type="GO" id="GO:0006412">
    <property type="term" value="P:translation"/>
    <property type="evidence" value="ECO:0007669"/>
    <property type="project" value="InterPro"/>
</dbReference>
<dbReference type="PANTHER" id="PTHR14503:SF4">
    <property type="entry name" value="LARGE RIBOSOMAL SUBUNIT PROTEIN BL34M"/>
    <property type="match status" value="1"/>
</dbReference>
<dbReference type="PANTHER" id="PTHR14503">
    <property type="entry name" value="MITOCHONDRIAL RIBOSOMAL PROTEIN 34 FAMILY MEMBER"/>
    <property type="match status" value="1"/>
</dbReference>